<evidence type="ECO:0000313" key="1">
    <source>
        <dbReference type="EMBL" id="KAF2214057.1"/>
    </source>
</evidence>
<accession>A0A6A6FKT3</accession>
<reference evidence="1" key="1">
    <citation type="journal article" date="2020" name="Stud. Mycol.">
        <title>101 Dothideomycetes genomes: a test case for predicting lifestyles and emergence of pathogens.</title>
        <authorList>
            <person name="Haridas S."/>
            <person name="Albert R."/>
            <person name="Binder M."/>
            <person name="Bloem J."/>
            <person name="Labutti K."/>
            <person name="Salamov A."/>
            <person name="Andreopoulos B."/>
            <person name="Baker S."/>
            <person name="Barry K."/>
            <person name="Bills G."/>
            <person name="Bluhm B."/>
            <person name="Cannon C."/>
            <person name="Castanera R."/>
            <person name="Culley D."/>
            <person name="Daum C."/>
            <person name="Ezra D."/>
            <person name="Gonzalez J."/>
            <person name="Henrissat B."/>
            <person name="Kuo A."/>
            <person name="Liang C."/>
            <person name="Lipzen A."/>
            <person name="Lutzoni F."/>
            <person name="Magnuson J."/>
            <person name="Mondo S."/>
            <person name="Nolan M."/>
            <person name="Ohm R."/>
            <person name="Pangilinan J."/>
            <person name="Park H.-J."/>
            <person name="Ramirez L."/>
            <person name="Alfaro M."/>
            <person name="Sun H."/>
            <person name="Tritt A."/>
            <person name="Yoshinaga Y."/>
            <person name="Zwiers L.-H."/>
            <person name="Turgeon B."/>
            <person name="Goodwin S."/>
            <person name="Spatafora J."/>
            <person name="Crous P."/>
            <person name="Grigoriev I."/>
        </authorList>
    </citation>
    <scope>NUCLEOTIDE SEQUENCE</scope>
    <source>
        <strain evidence="1">SCOH1-5</strain>
    </source>
</reference>
<evidence type="ECO:0000313" key="2">
    <source>
        <dbReference type="Proteomes" id="UP000799539"/>
    </source>
</evidence>
<organism evidence="1 2">
    <name type="scientific">Cercospora zeae-maydis SCOH1-5</name>
    <dbReference type="NCBI Taxonomy" id="717836"/>
    <lineage>
        <taxon>Eukaryota</taxon>
        <taxon>Fungi</taxon>
        <taxon>Dikarya</taxon>
        <taxon>Ascomycota</taxon>
        <taxon>Pezizomycotina</taxon>
        <taxon>Dothideomycetes</taxon>
        <taxon>Dothideomycetidae</taxon>
        <taxon>Mycosphaerellales</taxon>
        <taxon>Mycosphaerellaceae</taxon>
        <taxon>Cercospora</taxon>
    </lineage>
</organism>
<evidence type="ECO:0008006" key="3">
    <source>
        <dbReference type="Google" id="ProtNLM"/>
    </source>
</evidence>
<dbReference type="Gene3D" id="3.30.160.60">
    <property type="entry name" value="Classic Zinc Finger"/>
    <property type="match status" value="1"/>
</dbReference>
<dbReference type="Proteomes" id="UP000799539">
    <property type="component" value="Unassembled WGS sequence"/>
</dbReference>
<sequence>MAAIRDHQGPTVAPPEAAAEYGSRDLAVKVSRSQVSPAPATIICPDVESIPSGRQPTAIPQCGICMKSRLYSRNADLKRHMEIQQPGTHFYHVNGCPRGPGNGFTRVDRLHEHLKNKHGL</sequence>
<gene>
    <name evidence="1" type="ORF">CERZMDRAFT_96083</name>
</gene>
<proteinExistence type="predicted"/>
<keyword evidence="2" id="KW-1185">Reference proteome</keyword>
<dbReference type="AlphaFoldDB" id="A0A6A6FKT3"/>
<dbReference type="OrthoDB" id="3649752at2759"/>
<protein>
    <recommendedName>
        <fullName evidence="3">C2H2-type domain-containing protein</fullName>
    </recommendedName>
</protein>
<name>A0A6A6FKT3_9PEZI</name>
<dbReference type="EMBL" id="ML992669">
    <property type="protein sequence ID" value="KAF2214057.1"/>
    <property type="molecule type" value="Genomic_DNA"/>
</dbReference>